<dbReference type="GO" id="GO:0016740">
    <property type="term" value="F:transferase activity"/>
    <property type="evidence" value="ECO:0007669"/>
    <property type="project" value="UniProtKB-KW"/>
</dbReference>
<dbReference type="Gene3D" id="3.40.50.2000">
    <property type="entry name" value="Glycogen Phosphorylase B"/>
    <property type="match status" value="2"/>
</dbReference>
<evidence type="ECO:0000313" key="1">
    <source>
        <dbReference type="EMBL" id="BCB22668.1"/>
    </source>
</evidence>
<dbReference type="EMBL" id="LC528603">
    <property type="protein sequence ID" value="BCB22668.1"/>
    <property type="molecule type" value="Genomic_DNA"/>
</dbReference>
<dbReference type="Pfam" id="PF13692">
    <property type="entry name" value="Glyco_trans_1_4"/>
    <property type="match status" value="1"/>
</dbReference>
<name>A0A6S6I0Y8_ERYRH</name>
<sequence length="368" mass="43418">MVIVVSKIIDVLVISEDYSDNTGKVSLQYIHTRNLEYVKQGLSVEVLSFSCVNPYTFEGIRVIPLKTFEEERIKYSKLISHAPNIRNHYFFLKKNMSQFEKTIIFFHGHEVLRMSTAYPEPFSFVKKTTKFRTIMRDLYDSFKFRKWAKFIRKNNKDLILVFVSDWMFNEFSNNLKIDKSEIIEYHIIHNSVGEYFEKNNYDFERKKEYDFITIRSSLDGSKYCIDVVNRLAHDNLDKKFLVIGKGDYFEFNNKSSNVDLINKQLKHIEIIELLNKSKYALLPTRTDSQGVMACEMLTFGIPLITSDIPVCIEMFAENSNVVFINNDFPVLDLTDEFWYQAIKNPKLDKFSKKNTVDKELKIIKDEKK</sequence>
<keyword evidence="1" id="KW-0808">Transferase</keyword>
<accession>A0A6S6I0Y8</accession>
<protein>
    <submittedName>
        <fullName evidence="1">Glycosyltransferase</fullName>
    </submittedName>
</protein>
<dbReference type="SUPFAM" id="SSF53756">
    <property type="entry name" value="UDP-Glycosyltransferase/glycogen phosphorylase"/>
    <property type="match status" value="1"/>
</dbReference>
<proteinExistence type="predicted"/>
<dbReference type="AlphaFoldDB" id="A0A6S6I0Y8"/>
<reference evidence="1" key="1">
    <citation type="submission" date="2020-02" db="EMBL/GenBank/DDBJ databases">
        <title>Development of a multiplex PCR-based assay for rapid serotyping of Erysipelothrix species.</title>
        <authorList>
            <person name="Shimoji Y."/>
            <person name="Shiraiwa K."/>
            <person name="Tominaga H."/>
            <person name="Nishikawa S."/>
            <person name="Eguchi M."/>
            <person name="Hikono H."/>
            <person name="Ogawa Y."/>
        </authorList>
    </citation>
    <scope>NUCLEOTIDE SEQUENCE</scope>
    <source>
        <strain evidence="1">Pecs 9</strain>
    </source>
</reference>
<organism evidence="1">
    <name type="scientific">Erysipelothrix rhusiopathiae</name>
    <dbReference type="NCBI Taxonomy" id="1648"/>
    <lineage>
        <taxon>Bacteria</taxon>
        <taxon>Bacillati</taxon>
        <taxon>Bacillota</taxon>
        <taxon>Erysipelotrichia</taxon>
        <taxon>Erysipelotrichales</taxon>
        <taxon>Erysipelotrichaceae</taxon>
        <taxon>Erysipelothrix</taxon>
    </lineage>
</organism>